<dbReference type="Proteomes" id="UP000002296">
    <property type="component" value="Unassembled WGS sequence"/>
</dbReference>
<evidence type="ECO:0000313" key="2">
    <source>
        <dbReference type="EMBL" id="EAN92517.1"/>
    </source>
</evidence>
<reference evidence="2 3" key="1">
    <citation type="journal article" date="2005" name="Science">
        <title>The genome sequence of Trypanosoma cruzi, etiologic agent of Chagas disease.</title>
        <authorList>
            <person name="El-Sayed N.M."/>
            <person name="Myler P.J."/>
            <person name="Bartholomeu D.C."/>
            <person name="Nilsson D."/>
            <person name="Aggarwal G."/>
            <person name="Tran A.N."/>
            <person name="Ghedin E."/>
            <person name="Worthey E.A."/>
            <person name="Delcher A.L."/>
            <person name="Blandin G."/>
            <person name="Westenberger S.J."/>
            <person name="Caler E."/>
            <person name="Cerqueira G.C."/>
            <person name="Branche C."/>
            <person name="Haas B."/>
            <person name="Anupama A."/>
            <person name="Arner E."/>
            <person name="Aslund L."/>
            <person name="Attipoe P."/>
            <person name="Bontempi E."/>
            <person name="Bringaud F."/>
            <person name="Burton P."/>
            <person name="Cadag E."/>
            <person name="Campbell D.A."/>
            <person name="Carrington M."/>
            <person name="Crabtree J."/>
            <person name="Darban H."/>
            <person name="da Silveira J.F."/>
            <person name="de Jong P."/>
            <person name="Edwards K."/>
            <person name="Englund P.T."/>
            <person name="Fazelina G."/>
            <person name="Feldblyum T."/>
            <person name="Ferella M."/>
            <person name="Frasch A.C."/>
            <person name="Gull K."/>
            <person name="Horn D."/>
            <person name="Hou L."/>
            <person name="Huang Y."/>
            <person name="Kindlund E."/>
            <person name="Klingbeil M."/>
            <person name="Kluge S."/>
            <person name="Koo H."/>
            <person name="Lacerda D."/>
            <person name="Levin M.J."/>
            <person name="Lorenzi H."/>
            <person name="Louie T."/>
            <person name="Machado C.R."/>
            <person name="McCulloch R."/>
            <person name="McKenna A."/>
            <person name="Mizuno Y."/>
            <person name="Mottram J.C."/>
            <person name="Nelson S."/>
            <person name="Ochaya S."/>
            <person name="Osoegawa K."/>
            <person name="Pai G."/>
            <person name="Parsons M."/>
            <person name="Pentony M."/>
            <person name="Pettersson U."/>
            <person name="Pop M."/>
            <person name="Ramirez J.L."/>
            <person name="Rinta J."/>
            <person name="Robertson L."/>
            <person name="Salzberg S.L."/>
            <person name="Sanchez D.O."/>
            <person name="Seyler A."/>
            <person name="Sharma R."/>
            <person name="Shetty J."/>
            <person name="Simpson A.J."/>
            <person name="Sisk E."/>
            <person name="Tammi M.T."/>
            <person name="Tarleton R."/>
            <person name="Teixeira S."/>
            <person name="Van Aken S."/>
            <person name="Vogt C."/>
            <person name="Ward P.N."/>
            <person name="Wickstead B."/>
            <person name="Wortman J."/>
            <person name="White O."/>
            <person name="Fraser C.M."/>
            <person name="Stuart K.D."/>
            <person name="Andersson B."/>
        </authorList>
    </citation>
    <scope>NUCLEOTIDE SEQUENCE [LARGE SCALE GENOMIC DNA]</scope>
    <source>
        <strain evidence="2 3">CL Brener</strain>
    </source>
</reference>
<dbReference type="EMBL" id="AAHK01000428">
    <property type="protein sequence ID" value="EAN92517.1"/>
    <property type="molecule type" value="Genomic_DNA"/>
</dbReference>
<feature type="chain" id="PRO_5004237156" description="COX assembly mitochondrial protein" evidence="1">
    <location>
        <begin position="20"/>
        <end position="206"/>
    </location>
</feature>
<dbReference type="GeneID" id="3545901"/>
<dbReference type="KEGG" id="tcr:504797.20"/>
<dbReference type="InParanoid" id="Q4DJ28"/>
<dbReference type="eggNOG" id="ENOG502S064">
    <property type="taxonomic scope" value="Eukaryota"/>
</dbReference>
<gene>
    <name evidence="2" type="ORF">Tc00.1047053504797.20</name>
</gene>
<feature type="signal peptide" evidence="1">
    <location>
        <begin position="1"/>
        <end position="19"/>
    </location>
</feature>
<organism evidence="2 3">
    <name type="scientific">Trypanosoma cruzi (strain CL Brener)</name>
    <dbReference type="NCBI Taxonomy" id="353153"/>
    <lineage>
        <taxon>Eukaryota</taxon>
        <taxon>Discoba</taxon>
        <taxon>Euglenozoa</taxon>
        <taxon>Kinetoplastea</taxon>
        <taxon>Metakinetoplastina</taxon>
        <taxon>Trypanosomatida</taxon>
        <taxon>Trypanosomatidae</taxon>
        <taxon>Trypanosoma</taxon>
        <taxon>Schizotrypanum</taxon>
    </lineage>
</organism>
<comment type="caution">
    <text evidence="2">The sequence shown here is derived from an EMBL/GenBank/DDBJ whole genome shotgun (WGS) entry which is preliminary data.</text>
</comment>
<evidence type="ECO:0000256" key="1">
    <source>
        <dbReference type="SAM" id="SignalP"/>
    </source>
</evidence>
<accession>Q4DJ28</accession>
<sequence>MIFCCFAVFLVFFLYICVGGWVGVDVIAAKERKQKQPKMSYYDKSGSVGYDERDKELNEELEAMLARTPPHIQRHLQQRIHDGILQRMKEETTRKCWEFVKKYEGCVNSVQPYNIRECLPHRDALNDCAHEINCEDNYQKYRLLYLHGELLKLHEHRTGQKMEALKSRVPDSIRTWKSDYAPKYADMMSEVGAKPFTGEGENLDDE</sequence>
<evidence type="ECO:0000313" key="3">
    <source>
        <dbReference type="Proteomes" id="UP000002296"/>
    </source>
</evidence>
<evidence type="ECO:0008006" key="4">
    <source>
        <dbReference type="Google" id="ProtNLM"/>
    </source>
</evidence>
<name>Q4DJ28_TRYCC</name>
<dbReference type="RefSeq" id="XP_814368.1">
    <property type="nucleotide sequence ID" value="XM_809275.1"/>
</dbReference>
<keyword evidence="1" id="KW-0732">Signal</keyword>
<dbReference type="PaxDb" id="353153-Q4DJ28"/>
<proteinExistence type="predicted"/>
<keyword evidence="3" id="KW-1185">Reference proteome</keyword>
<protein>
    <recommendedName>
        <fullName evidence="4">COX assembly mitochondrial protein</fullName>
    </recommendedName>
</protein>
<dbReference type="AlphaFoldDB" id="Q4DJ28"/>